<feature type="compositionally biased region" description="Low complexity" evidence="1">
    <location>
        <begin position="131"/>
        <end position="144"/>
    </location>
</feature>
<reference evidence="2 3" key="1">
    <citation type="submission" date="2020-08" db="EMBL/GenBank/DDBJ databases">
        <title>Genomic Encyclopedia of Type Strains, Phase IV (KMG-IV): sequencing the most valuable type-strain genomes for metagenomic binning, comparative biology and taxonomic classification.</title>
        <authorList>
            <person name="Goeker M."/>
        </authorList>
    </citation>
    <scope>NUCLEOTIDE SEQUENCE [LARGE SCALE GENOMIC DNA]</scope>
    <source>
        <strain evidence="2 3">DSM 12251</strain>
    </source>
</reference>
<comment type="caution">
    <text evidence="2">The sequence shown here is derived from an EMBL/GenBank/DDBJ whole genome shotgun (WGS) entry which is preliminary data.</text>
</comment>
<proteinExistence type="predicted"/>
<dbReference type="AlphaFoldDB" id="A0A7W8DP49"/>
<feature type="compositionally biased region" description="Pro residues" evidence="1">
    <location>
        <begin position="156"/>
        <end position="176"/>
    </location>
</feature>
<evidence type="ECO:0000313" key="2">
    <source>
        <dbReference type="EMBL" id="MBB5037279.1"/>
    </source>
</evidence>
<feature type="region of interest" description="Disordered" evidence="1">
    <location>
        <begin position="112"/>
        <end position="187"/>
    </location>
</feature>
<organism evidence="2 3">
    <name type="scientific">Prosthecobacter dejongeii</name>
    <dbReference type="NCBI Taxonomy" id="48465"/>
    <lineage>
        <taxon>Bacteria</taxon>
        <taxon>Pseudomonadati</taxon>
        <taxon>Verrucomicrobiota</taxon>
        <taxon>Verrucomicrobiia</taxon>
        <taxon>Verrucomicrobiales</taxon>
        <taxon>Verrucomicrobiaceae</taxon>
        <taxon>Prosthecobacter</taxon>
    </lineage>
</organism>
<keyword evidence="3" id="KW-1185">Reference proteome</keyword>
<protein>
    <submittedName>
        <fullName evidence="2">Uncharacterized protein</fullName>
    </submittedName>
</protein>
<accession>A0A7W8DP49</accession>
<dbReference type="EMBL" id="JACHIF010000002">
    <property type="protein sequence ID" value="MBB5037279.1"/>
    <property type="molecule type" value="Genomic_DNA"/>
</dbReference>
<sequence length="187" mass="19556">MWPIKCVLFPLVLALVLPGCGLFKKKKKPEPQGPKTTVVGIVEMVNPEQNYVLIRCDVVPNLGTGTELVAMDAAGTEAKLKLTQERKGRYLTADIESGQPKVMNLVVRRTRGDGPLDAPVVPTPVPGNPPGGAAPMPLMPTLPAFSLDSVTSPQTPLEPGPSLPGSAPPASPPANPAPVGELEPPIQ</sequence>
<evidence type="ECO:0000313" key="3">
    <source>
        <dbReference type="Proteomes" id="UP000534294"/>
    </source>
</evidence>
<name>A0A7W8DP49_9BACT</name>
<gene>
    <name evidence="2" type="ORF">HNQ64_001521</name>
</gene>
<dbReference type="Proteomes" id="UP000534294">
    <property type="component" value="Unassembled WGS sequence"/>
</dbReference>
<evidence type="ECO:0000256" key="1">
    <source>
        <dbReference type="SAM" id="MobiDB-lite"/>
    </source>
</evidence>